<dbReference type="STRING" id="1157962.A0A250X1Q0"/>
<evidence type="ECO:0000256" key="1">
    <source>
        <dbReference type="SAM" id="SignalP"/>
    </source>
</evidence>
<dbReference type="EMBL" id="BEGY01000019">
    <property type="protein sequence ID" value="GAX76660.1"/>
    <property type="molecule type" value="Genomic_DNA"/>
</dbReference>
<accession>A0A250X1Q0</accession>
<comment type="caution">
    <text evidence="2">The sequence shown here is derived from an EMBL/GenBank/DDBJ whole genome shotgun (WGS) entry which is preliminary data.</text>
</comment>
<protein>
    <recommendedName>
        <fullName evidence="4">Glycosyltransferase 2-like domain-containing protein</fullName>
    </recommendedName>
</protein>
<sequence length="443" mass="49618">MIERPKSTSSSYIILSLLLSISCITATSPSQLRSVQYFLPYCSYLSVNLSSSNIATLRSLVQIRHYLQKRVRDLTDLIYNNEHPPTDPVVIHTFKTKRTIPELKADFDISTQNLTKIDDESEAVISQLRATHHLPHNATFSYVSHCLSSRLEPALYHGRPKVSFLLQYFKRPQMIDSFVTKLAGSMKKLGVAAELVVNVDNVEESQQWAELSYSTNGFVVPVLSNNVHEARAYNRIAGLARGQLLILLQDDMHPPEDDVWVQHLLQLFSKYPELGAVGMMAYRYCIPTHSNSYHNSLYFHDKELGIKAQFVAAADFAPLAVRKTVFEEVGGLDEGLSEEGVCGIFGDWDLVTRMWLSGWQVMYMDVDGLQVDSTSSGGTHKPETGDRCWLRQAKSAGTLFNSRFGSIHLDICEHVQQLNLKLLQVLNPAAPCPYTSCTLTAGA</sequence>
<keyword evidence="3" id="KW-1185">Reference proteome</keyword>
<organism evidence="2 3">
    <name type="scientific">Chlamydomonas eustigma</name>
    <dbReference type="NCBI Taxonomy" id="1157962"/>
    <lineage>
        <taxon>Eukaryota</taxon>
        <taxon>Viridiplantae</taxon>
        <taxon>Chlorophyta</taxon>
        <taxon>core chlorophytes</taxon>
        <taxon>Chlorophyceae</taxon>
        <taxon>CS clade</taxon>
        <taxon>Chlamydomonadales</taxon>
        <taxon>Chlamydomonadaceae</taxon>
        <taxon>Chlamydomonas</taxon>
    </lineage>
</organism>
<dbReference type="PROSITE" id="PS51257">
    <property type="entry name" value="PROKAR_LIPOPROTEIN"/>
    <property type="match status" value="1"/>
</dbReference>
<feature type="signal peptide" evidence="1">
    <location>
        <begin position="1"/>
        <end position="26"/>
    </location>
</feature>
<evidence type="ECO:0000313" key="2">
    <source>
        <dbReference type="EMBL" id="GAX76660.1"/>
    </source>
</evidence>
<dbReference type="Gene3D" id="3.90.550.10">
    <property type="entry name" value="Spore Coat Polysaccharide Biosynthesis Protein SpsA, Chain A"/>
    <property type="match status" value="1"/>
</dbReference>
<feature type="chain" id="PRO_5012354749" description="Glycosyltransferase 2-like domain-containing protein" evidence="1">
    <location>
        <begin position="27"/>
        <end position="443"/>
    </location>
</feature>
<evidence type="ECO:0008006" key="4">
    <source>
        <dbReference type="Google" id="ProtNLM"/>
    </source>
</evidence>
<dbReference type="Proteomes" id="UP000232323">
    <property type="component" value="Unassembled WGS sequence"/>
</dbReference>
<dbReference type="GO" id="GO:0016757">
    <property type="term" value="F:glycosyltransferase activity"/>
    <property type="evidence" value="ECO:0007669"/>
    <property type="project" value="UniProtKB-ARBA"/>
</dbReference>
<dbReference type="PANTHER" id="PTHR22916:SF3">
    <property type="entry name" value="UDP-GLCNAC:BETAGAL BETA-1,3-N-ACETYLGLUCOSAMINYLTRANSFERASE-LIKE PROTEIN 1"/>
    <property type="match status" value="1"/>
</dbReference>
<gene>
    <name evidence="2" type="ORF">CEUSTIGMA_g4106.t1</name>
</gene>
<reference evidence="2 3" key="1">
    <citation type="submission" date="2017-08" db="EMBL/GenBank/DDBJ databases">
        <title>Acidophilic green algal genome provides insights into adaptation to an acidic environment.</title>
        <authorList>
            <person name="Hirooka S."/>
            <person name="Hirose Y."/>
            <person name="Kanesaki Y."/>
            <person name="Higuchi S."/>
            <person name="Fujiwara T."/>
            <person name="Onuma R."/>
            <person name="Era A."/>
            <person name="Ohbayashi R."/>
            <person name="Uzuka A."/>
            <person name="Nozaki H."/>
            <person name="Yoshikawa H."/>
            <person name="Miyagishima S.Y."/>
        </authorList>
    </citation>
    <scope>NUCLEOTIDE SEQUENCE [LARGE SCALE GENOMIC DNA]</scope>
    <source>
        <strain evidence="2 3">NIES-2499</strain>
    </source>
</reference>
<dbReference type="InterPro" id="IPR029044">
    <property type="entry name" value="Nucleotide-diphossugar_trans"/>
</dbReference>
<evidence type="ECO:0000313" key="3">
    <source>
        <dbReference type="Proteomes" id="UP000232323"/>
    </source>
</evidence>
<dbReference type="AlphaFoldDB" id="A0A250X1Q0"/>
<dbReference type="SUPFAM" id="SSF53448">
    <property type="entry name" value="Nucleotide-diphospho-sugar transferases"/>
    <property type="match status" value="1"/>
</dbReference>
<dbReference type="OrthoDB" id="523921at2759"/>
<proteinExistence type="predicted"/>
<dbReference type="PANTHER" id="PTHR22916">
    <property type="entry name" value="GLYCOSYLTRANSFERASE"/>
    <property type="match status" value="1"/>
</dbReference>
<keyword evidence="1" id="KW-0732">Signal</keyword>
<name>A0A250X1Q0_9CHLO</name>